<dbReference type="EMBL" id="BAQB01000019">
    <property type="protein sequence ID" value="GBR47146.1"/>
    <property type="molecule type" value="Genomic_DNA"/>
</dbReference>
<dbReference type="Proteomes" id="UP001062443">
    <property type="component" value="Unassembled WGS sequence"/>
</dbReference>
<evidence type="ECO:0000313" key="3">
    <source>
        <dbReference type="Proteomes" id="UP001062443"/>
    </source>
</evidence>
<name>A0ABQ0QJK3_9PROT</name>
<accession>A0ABQ0QJK3</accession>
<protein>
    <submittedName>
        <fullName evidence="2">Uncharacterized protein</fullName>
    </submittedName>
</protein>
<evidence type="ECO:0000256" key="1">
    <source>
        <dbReference type="SAM" id="SignalP"/>
    </source>
</evidence>
<organism evidence="2 3">
    <name type="scientific">Neokomagataea tanensis NBRC 106556</name>
    <dbReference type="NCBI Taxonomy" id="1223519"/>
    <lineage>
        <taxon>Bacteria</taxon>
        <taxon>Pseudomonadati</taxon>
        <taxon>Pseudomonadota</taxon>
        <taxon>Alphaproteobacteria</taxon>
        <taxon>Acetobacterales</taxon>
        <taxon>Acetobacteraceae</taxon>
        <taxon>Neokomagataea</taxon>
    </lineage>
</organism>
<keyword evidence="1" id="KW-0732">Signal</keyword>
<feature type="chain" id="PRO_5045157637" evidence="1">
    <location>
        <begin position="26"/>
        <end position="169"/>
    </location>
</feature>
<proteinExistence type="predicted"/>
<feature type="signal peptide" evidence="1">
    <location>
        <begin position="1"/>
        <end position="25"/>
    </location>
</feature>
<keyword evidence="3" id="KW-1185">Reference proteome</keyword>
<reference evidence="2" key="1">
    <citation type="submission" date="2013-04" db="EMBL/GenBank/DDBJ databases">
        <title>The genome sequencing project of 58 acetic acid bacteria.</title>
        <authorList>
            <person name="Okamoto-Kainuma A."/>
            <person name="Ishikawa M."/>
            <person name="Umino S."/>
            <person name="Koizumi Y."/>
            <person name="Shiwa Y."/>
            <person name="Yoshikawa H."/>
            <person name="Matsutani M."/>
            <person name="Matsushita K."/>
        </authorList>
    </citation>
    <scope>NUCLEOTIDE SEQUENCE</scope>
    <source>
        <strain evidence="2">NBRC 106556</strain>
    </source>
</reference>
<evidence type="ECO:0000313" key="2">
    <source>
        <dbReference type="EMBL" id="GBR47146.1"/>
    </source>
</evidence>
<comment type="caution">
    <text evidence="2">The sequence shown here is derived from an EMBL/GenBank/DDBJ whole genome shotgun (WGS) entry which is preliminary data.</text>
</comment>
<gene>
    <name evidence="2" type="ORF">AA106556_1353</name>
</gene>
<sequence length="169" mass="17712">MGPFMIKRCLITGLTTLLAIAPACAQSAGGPFLPESQPAISNTIPAQTLADAQRVAAYTLPESFFTNAADTLTALQAANIQPPNTQGASLDEVINRTAQVPHLPETLTSHGFTPESFVLGMSAFNMTLAARSHHLPPGIPQPTVQNSLSLQAHPTQTNAILQALNGPTH</sequence>